<feature type="active site" evidence="1">
    <location>
        <position position="267"/>
    </location>
</feature>
<dbReference type="PANTHER" id="PTHR37981:SF1">
    <property type="entry name" value="SGNH HYDROLASE-TYPE ESTERASE DOMAIN-CONTAINING PROTEIN"/>
    <property type="match status" value="1"/>
</dbReference>
<dbReference type="RefSeq" id="WP_168434108.1">
    <property type="nucleotide sequence ID" value="NZ_JAAXOS010000005.1"/>
</dbReference>
<dbReference type="Pfam" id="PF13472">
    <property type="entry name" value="Lipase_GDSL_2"/>
    <property type="match status" value="1"/>
</dbReference>
<organism evidence="4 5">
    <name type="scientific">Nocardia gamkensis</name>
    <dbReference type="NCBI Taxonomy" id="352869"/>
    <lineage>
        <taxon>Bacteria</taxon>
        <taxon>Bacillati</taxon>
        <taxon>Actinomycetota</taxon>
        <taxon>Actinomycetes</taxon>
        <taxon>Mycobacteriales</taxon>
        <taxon>Nocardiaceae</taxon>
        <taxon>Nocardia</taxon>
    </lineage>
</organism>
<evidence type="ECO:0000256" key="1">
    <source>
        <dbReference type="PIRSR" id="PIRSR637460-1"/>
    </source>
</evidence>
<dbReference type="EMBL" id="JAAXOS010000005">
    <property type="protein sequence ID" value="NKY26993.1"/>
    <property type="molecule type" value="Genomic_DNA"/>
</dbReference>
<evidence type="ECO:0000313" key="4">
    <source>
        <dbReference type="EMBL" id="NKY26993.1"/>
    </source>
</evidence>
<dbReference type="PANTHER" id="PTHR37981">
    <property type="entry name" value="LIPASE 2"/>
    <property type="match status" value="1"/>
</dbReference>
<reference evidence="4 5" key="1">
    <citation type="submission" date="2020-04" db="EMBL/GenBank/DDBJ databases">
        <title>MicrobeNet Type strains.</title>
        <authorList>
            <person name="Nicholson A.C."/>
        </authorList>
    </citation>
    <scope>NUCLEOTIDE SEQUENCE [LARGE SCALE GENOMIC DNA]</scope>
    <source>
        <strain evidence="4 5">DSM 44956</strain>
    </source>
</reference>
<dbReference type="Gene3D" id="3.40.50.1110">
    <property type="entry name" value="SGNH hydrolase"/>
    <property type="match status" value="1"/>
</dbReference>
<evidence type="ECO:0000313" key="5">
    <source>
        <dbReference type="Proteomes" id="UP000540698"/>
    </source>
</evidence>
<keyword evidence="4" id="KW-0378">Hydrolase</keyword>
<dbReference type="InterPro" id="IPR013830">
    <property type="entry name" value="SGNH_hydro"/>
</dbReference>
<dbReference type="GO" id="GO:0019433">
    <property type="term" value="P:triglyceride catabolic process"/>
    <property type="evidence" value="ECO:0007669"/>
    <property type="project" value="TreeGrafter"/>
</dbReference>
<dbReference type="CDD" id="cd01823">
    <property type="entry name" value="SEST_like"/>
    <property type="match status" value="1"/>
</dbReference>
<dbReference type="GO" id="GO:0004806">
    <property type="term" value="F:triacylglycerol lipase activity"/>
    <property type="evidence" value="ECO:0007669"/>
    <property type="project" value="TreeGrafter"/>
</dbReference>
<accession>A0A7X6R353</accession>
<feature type="active site" description="Nucleophile" evidence="1">
    <location>
        <position position="28"/>
    </location>
</feature>
<keyword evidence="2" id="KW-1015">Disulfide bond</keyword>
<keyword evidence="5" id="KW-1185">Reference proteome</keyword>
<gene>
    <name evidence="4" type="ORF">HGB38_12285</name>
</gene>
<protein>
    <submittedName>
        <fullName evidence="4">SGNH/GDSL hydrolase family protein</fullName>
    </submittedName>
</protein>
<evidence type="ECO:0000259" key="3">
    <source>
        <dbReference type="Pfam" id="PF13472"/>
    </source>
</evidence>
<proteinExistence type="predicted"/>
<dbReference type="AlphaFoldDB" id="A0A7X6R353"/>
<feature type="disulfide bond" evidence="2">
    <location>
        <begin position="43"/>
        <end position="71"/>
    </location>
</feature>
<dbReference type="InterPro" id="IPR036514">
    <property type="entry name" value="SGNH_hydro_sf"/>
</dbReference>
<evidence type="ECO:0000256" key="2">
    <source>
        <dbReference type="PIRSR" id="PIRSR637460-2"/>
    </source>
</evidence>
<name>A0A7X6R353_9NOCA</name>
<comment type="caution">
    <text evidence="4">The sequence shown here is derived from an EMBL/GenBank/DDBJ whole genome shotgun (WGS) entry which is preliminary data.</text>
</comment>
<dbReference type="SUPFAM" id="SSF52266">
    <property type="entry name" value="SGNH hydrolase"/>
    <property type="match status" value="1"/>
</dbReference>
<feature type="domain" description="SGNH hydrolase-type esterase" evidence="3">
    <location>
        <begin position="24"/>
        <end position="273"/>
    </location>
</feature>
<dbReference type="InterPro" id="IPR037460">
    <property type="entry name" value="SEST-like"/>
</dbReference>
<dbReference type="Proteomes" id="UP000540698">
    <property type="component" value="Unassembled WGS sequence"/>
</dbReference>
<sequence>MSLAVLIPGTTAVADPAGGTTLVVLGDSFTATAPVLGHADDGCTRSPSSWPNQLAAATQPAGTAQFLDVSCNGGTIDTGNGWTLVHQARKAFAQGGFGPDTRVVLIQAGLNDVWGNSTGTAFPSTDCLLNIVVGCGFDAADQNRLPDYRAVTGSGYADRVREVVTFVRYYAPKARVALVGYPEVFPAGQSTACMDLAVAGRVVQPRAEGYIAYLDRVQDAQRTAAGLLGIEFVDLRAVTTGHASCSDDPWISGLAGADSPFDGAPVHPNARGNGVVADRMRQQFGL</sequence>
<feature type="disulfide bond" evidence="2">
    <location>
        <begin position="193"/>
        <end position="245"/>
    </location>
</feature>